<evidence type="ECO:0000313" key="3">
    <source>
        <dbReference type="EMBL" id="KAF2546404.1"/>
    </source>
</evidence>
<feature type="region of interest" description="Disordered" evidence="1">
    <location>
        <begin position="1"/>
        <end position="23"/>
    </location>
</feature>
<sequence>MEDRGKRKKEKGGRVAKKNGTSNLPSIFSTQPISIAYTLYTLLNDLTAGRCSNTAEVRLLRLWEARNINKGGRLAKQALLIRVTLHPHLNCRRFDRTIFNFPHSGFLGKDTNSGLTEKHIDLVFGFLNGASHMENTEYANTHELSSSIGTLENHKKEAICFVKTFQFKIVHNHSWNALNV</sequence>
<evidence type="ECO:0000313" key="4">
    <source>
        <dbReference type="EMBL" id="KAF2558761.1"/>
    </source>
</evidence>
<dbReference type="AlphaFoldDB" id="A0A8S9HHM2"/>
<feature type="domain" description="25S rRNA (uridine-N(3))-methyltransferase BMT5-like" evidence="2">
    <location>
        <begin position="85"/>
        <end position="145"/>
    </location>
</feature>
<dbReference type="EMBL" id="QGKY02001925">
    <property type="protein sequence ID" value="KAF2546404.1"/>
    <property type="molecule type" value="Genomic_DNA"/>
</dbReference>
<evidence type="ECO:0000313" key="5">
    <source>
        <dbReference type="Proteomes" id="UP000712281"/>
    </source>
</evidence>
<gene>
    <name evidence="4" type="ORF">F2Q68_00013918</name>
    <name evidence="3" type="ORF">F2Q70_00020356</name>
</gene>
<name>A0A8S9HHM2_BRACR</name>
<evidence type="ECO:0000256" key="1">
    <source>
        <dbReference type="SAM" id="MobiDB-lite"/>
    </source>
</evidence>
<comment type="caution">
    <text evidence="4">The sequence shown here is derived from an EMBL/GenBank/DDBJ whole genome shotgun (WGS) entry which is preliminary data.</text>
</comment>
<feature type="compositionally biased region" description="Basic residues" evidence="1">
    <location>
        <begin position="1"/>
        <end position="17"/>
    </location>
</feature>
<reference evidence="4" key="1">
    <citation type="submission" date="2019-12" db="EMBL/GenBank/DDBJ databases">
        <title>Genome sequencing and annotation of Brassica cretica.</title>
        <authorList>
            <person name="Studholme D.J."/>
            <person name="Sarris P.F."/>
        </authorList>
    </citation>
    <scope>NUCLEOTIDE SEQUENCE</scope>
    <source>
        <strain evidence="4">PFS-001/15</strain>
        <strain evidence="3">PFS-102/07</strain>
        <tissue evidence="4">Leaf</tissue>
    </source>
</reference>
<accession>A0A8S9HHM2</accession>
<dbReference type="EMBL" id="QGKW02001940">
    <property type="protein sequence ID" value="KAF2558761.1"/>
    <property type="molecule type" value="Genomic_DNA"/>
</dbReference>
<evidence type="ECO:0000259" key="2">
    <source>
        <dbReference type="Pfam" id="PF10354"/>
    </source>
</evidence>
<protein>
    <recommendedName>
        <fullName evidence="2">25S rRNA (uridine-N(3))-methyltransferase BMT5-like domain-containing protein</fullName>
    </recommendedName>
</protein>
<dbReference type="GO" id="GO:0070042">
    <property type="term" value="F:rRNA (uridine-N3-)-methyltransferase activity"/>
    <property type="evidence" value="ECO:0007669"/>
    <property type="project" value="InterPro"/>
</dbReference>
<dbReference type="GO" id="GO:0070475">
    <property type="term" value="P:rRNA base methylation"/>
    <property type="evidence" value="ECO:0007669"/>
    <property type="project" value="InterPro"/>
</dbReference>
<dbReference type="Pfam" id="PF10354">
    <property type="entry name" value="BMT5-like"/>
    <property type="match status" value="1"/>
</dbReference>
<dbReference type="Proteomes" id="UP000712281">
    <property type="component" value="Unassembled WGS sequence"/>
</dbReference>
<proteinExistence type="predicted"/>
<dbReference type="InterPro" id="IPR019446">
    <property type="entry name" value="BMT5-like"/>
</dbReference>
<organism evidence="4 5">
    <name type="scientific">Brassica cretica</name>
    <name type="common">Mustard</name>
    <dbReference type="NCBI Taxonomy" id="69181"/>
    <lineage>
        <taxon>Eukaryota</taxon>
        <taxon>Viridiplantae</taxon>
        <taxon>Streptophyta</taxon>
        <taxon>Embryophyta</taxon>
        <taxon>Tracheophyta</taxon>
        <taxon>Spermatophyta</taxon>
        <taxon>Magnoliopsida</taxon>
        <taxon>eudicotyledons</taxon>
        <taxon>Gunneridae</taxon>
        <taxon>Pentapetalae</taxon>
        <taxon>rosids</taxon>
        <taxon>malvids</taxon>
        <taxon>Brassicales</taxon>
        <taxon>Brassicaceae</taxon>
        <taxon>Brassiceae</taxon>
        <taxon>Brassica</taxon>
    </lineage>
</organism>